<dbReference type="AlphaFoldDB" id="A0A833JGQ1"/>
<dbReference type="InterPro" id="IPR013783">
    <property type="entry name" value="Ig-like_fold"/>
</dbReference>
<dbReference type="RefSeq" id="WP_152212414.1">
    <property type="nucleotide sequence ID" value="NZ_WFLN01000005.1"/>
</dbReference>
<proteinExistence type="predicted"/>
<name>A0A833JGQ1_9BACT</name>
<reference evidence="1 2" key="1">
    <citation type="submission" date="2019-10" db="EMBL/GenBank/DDBJ databases">
        <title>New genus of Silvanigrellaceae.</title>
        <authorList>
            <person name="Pitt A."/>
            <person name="Hahn M.W."/>
        </authorList>
    </citation>
    <scope>NUCLEOTIDE SEQUENCE [LARGE SCALE GENOMIC DNA]</scope>
    <source>
        <strain evidence="1 2">33A1-SZDP</strain>
    </source>
</reference>
<accession>A0A833JGQ1</accession>
<comment type="caution">
    <text evidence="1">The sequence shown here is derived from an EMBL/GenBank/DDBJ whole genome shotgun (WGS) entry which is preliminary data.</text>
</comment>
<evidence type="ECO:0000313" key="1">
    <source>
        <dbReference type="EMBL" id="KAB8032176.1"/>
    </source>
</evidence>
<dbReference type="SUPFAM" id="SSF49478">
    <property type="entry name" value="Cna protein B-type domain"/>
    <property type="match status" value="1"/>
</dbReference>
<dbReference type="EMBL" id="WFLN01000005">
    <property type="protein sequence ID" value="KAB8032176.1"/>
    <property type="molecule type" value="Genomic_DNA"/>
</dbReference>
<evidence type="ECO:0000313" key="2">
    <source>
        <dbReference type="Proteomes" id="UP000442694"/>
    </source>
</evidence>
<dbReference type="Gene3D" id="2.60.40.10">
    <property type="entry name" value="Immunoglobulins"/>
    <property type="match status" value="1"/>
</dbReference>
<gene>
    <name evidence="1" type="ORF">GCL57_05895</name>
</gene>
<keyword evidence="2" id="KW-1185">Reference proteome</keyword>
<sequence>MDNSINYEVIKKSDNYFFIKANKVDEKSATVIFDCARDQYIYRILYKHGFSQSSLFYQREFKGRTFLNYNFKIDSNNSKVQSIQYIDTSSPNLYFKSARFEYDEGQFENNLQLNYTGDKSDSKFENNFYSGLFLGNGNDANGKYFTFQSGIGLYDYILSYQHRKYINEGVYSRRLSLNLPNPIRLYLTYERKTDGGEKYSAQRAFSFGINNFQSYHFLNAEKEYKKIDLNNSNQKATVEDSYILNNFSTYFFSSFIYQQINSDLFCIGSNTCKVDNLLTTFNFQNLTTRLQLKYNFIPHGVDLFLQKYFWNQSDILLGYSKKFDPIGFFQKSDVTKTNVSDSQFRFFSLMNLRQRFDSFYATLSVPLVYLNQDSSVRVTLDYEATQWVAYSSLLLKPTGDNNWGDLNWQFSTGISYYPTNSLNYAINYMKTHKIKGHVFSNLNIPEENVEVQLTSPSKEIRETKTDDKGYYEFIDVEKNGNFEIKIKKGAIESKSEILKETNDLEKKVELDIPYYTVVNLRFVLVENKKEENLQNIVNNVGGYSIISIPDAIYVGNKVILKRGKIENLKINPEILPFGYHILKMSENFVDTMEKENLNIVVYLKKEI</sequence>
<protein>
    <submittedName>
        <fullName evidence="1">Uncharacterized protein</fullName>
    </submittedName>
</protein>
<organism evidence="1 2">
    <name type="scientific">Fluviispira multicolorata</name>
    <dbReference type="NCBI Taxonomy" id="2654512"/>
    <lineage>
        <taxon>Bacteria</taxon>
        <taxon>Pseudomonadati</taxon>
        <taxon>Bdellovibrionota</taxon>
        <taxon>Oligoflexia</taxon>
        <taxon>Silvanigrellales</taxon>
        <taxon>Silvanigrellaceae</taxon>
        <taxon>Fluviispira</taxon>
    </lineage>
</organism>
<dbReference type="Proteomes" id="UP000442694">
    <property type="component" value="Unassembled WGS sequence"/>
</dbReference>